<dbReference type="InParanoid" id="A0A1C7MYY5"/>
<keyword evidence="3" id="KW-1185">Reference proteome</keyword>
<dbReference type="Proteomes" id="UP000093000">
    <property type="component" value="Unassembled WGS sequence"/>
</dbReference>
<evidence type="ECO:0000313" key="3">
    <source>
        <dbReference type="Proteomes" id="UP000093000"/>
    </source>
</evidence>
<proteinExistence type="predicted"/>
<sequence>MKILEDQIDALKHRKNGETQDMEGNTSTIPYPTKARKVSGNLVKRKPVAEDVKDALAVLMPSVPVDEIYSSVLKYCTARSDEVVKTVYNNKPPTWKHVPTSIRAKMYLKATKLIAKGHGVNMGRCEKNWLVKSLVYTGYQSRFRTLCGSIIDEVISQVKLQ</sequence>
<evidence type="ECO:0000256" key="1">
    <source>
        <dbReference type="SAM" id="MobiDB-lite"/>
    </source>
</evidence>
<evidence type="ECO:0000313" key="2">
    <source>
        <dbReference type="EMBL" id="OBZ80344.1"/>
    </source>
</evidence>
<accession>A0A1C7MYY5</accession>
<dbReference type="EMBL" id="LUGH01002245">
    <property type="protein sequence ID" value="OBZ80344.1"/>
    <property type="molecule type" value="Genomic_DNA"/>
</dbReference>
<comment type="caution">
    <text evidence="2">The sequence shown here is derived from an EMBL/GenBank/DDBJ whole genome shotgun (WGS) entry which is preliminary data.</text>
</comment>
<organism evidence="2 3">
    <name type="scientific">Choanephora cucurbitarum</name>
    <dbReference type="NCBI Taxonomy" id="101091"/>
    <lineage>
        <taxon>Eukaryota</taxon>
        <taxon>Fungi</taxon>
        <taxon>Fungi incertae sedis</taxon>
        <taxon>Mucoromycota</taxon>
        <taxon>Mucoromycotina</taxon>
        <taxon>Mucoromycetes</taxon>
        <taxon>Mucorales</taxon>
        <taxon>Mucorineae</taxon>
        <taxon>Choanephoraceae</taxon>
        <taxon>Choanephoroideae</taxon>
        <taxon>Choanephora</taxon>
    </lineage>
</organism>
<dbReference type="OrthoDB" id="10357372at2759"/>
<protein>
    <submittedName>
        <fullName evidence="2">Uncharacterized protein</fullName>
    </submittedName>
</protein>
<name>A0A1C7MYY5_9FUNG</name>
<gene>
    <name evidence="2" type="ORF">A0J61_11607</name>
</gene>
<feature type="region of interest" description="Disordered" evidence="1">
    <location>
        <begin position="12"/>
        <end position="36"/>
    </location>
</feature>
<dbReference type="AlphaFoldDB" id="A0A1C7MYY5"/>
<reference evidence="2 3" key="1">
    <citation type="submission" date="2016-03" db="EMBL/GenBank/DDBJ databases">
        <title>Choanephora cucurbitarum.</title>
        <authorList>
            <person name="Min B."/>
            <person name="Park H."/>
            <person name="Park J.-H."/>
            <person name="Shin H.-D."/>
            <person name="Choi I.-G."/>
        </authorList>
    </citation>
    <scope>NUCLEOTIDE SEQUENCE [LARGE SCALE GENOMIC DNA]</scope>
    <source>
        <strain evidence="2 3">KUS-F28377</strain>
    </source>
</reference>